<protein>
    <submittedName>
        <fullName evidence="1">Uncharacterized protein</fullName>
    </submittedName>
</protein>
<name>A0AAW1R5Q6_9CHLO</name>
<organism evidence="1 2">
    <name type="scientific">[Myrmecia] bisecta</name>
    <dbReference type="NCBI Taxonomy" id="41462"/>
    <lineage>
        <taxon>Eukaryota</taxon>
        <taxon>Viridiplantae</taxon>
        <taxon>Chlorophyta</taxon>
        <taxon>core chlorophytes</taxon>
        <taxon>Trebouxiophyceae</taxon>
        <taxon>Trebouxiales</taxon>
        <taxon>Trebouxiaceae</taxon>
        <taxon>Myrmecia</taxon>
    </lineage>
</organism>
<keyword evidence="2" id="KW-1185">Reference proteome</keyword>
<sequence>MDSEEVICPIEHDVVMRLGTALLMLPREIAPEGMCQARPELSSEPPPKPAMDFLRGPGTACCLLAGGIANHPGIAEAVTRLAYALLKQPNDALEIDAEKWAAGVRSPELDNGAIGYTSRMETLCQLVEHGLSHCEAMAASLSHQLPVWPLR</sequence>
<evidence type="ECO:0000313" key="2">
    <source>
        <dbReference type="Proteomes" id="UP001489004"/>
    </source>
</evidence>
<dbReference type="Proteomes" id="UP001489004">
    <property type="component" value="Unassembled WGS sequence"/>
</dbReference>
<accession>A0AAW1R5Q6</accession>
<comment type="caution">
    <text evidence="1">The sequence shown here is derived from an EMBL/GenBank/DDBJ whole genome shotgun (WGS) entry which is preliminary data.</text>
</comment>
<dbReference type="EMBL" id="JALJOR010000001">
    <property type="protein sequence ID" value="KAK9828979.1"/>
    <property type="molecule type" value="Genomic_DNA"/>
</dbReference>
<proteinExistence type="predicted"/>
<reference evidence="1 2" key="1">
    <citation type="journal article" date="2024" name="Nat. Commun.">
        <title>Phylogenomics reveals the evolutionary origins of lichenization in chlorophyte algae.</title>
        <authorList>
            <person name="Puginier C."/>
            <person name="Libourel C."/>
            <person name="Otte J."/>
            <person name="Skaloud P."/>
            <person name="Haon M."/>
            <person name="Grisel S."/>
            <person name="Petersen M."/>
            <person name="Berrin J.G."/>
            <person name="Delaux P.M."/>
            <person name="Dal Grande F."/>
            <person name="Keller J."/>
        </authorList>
    </citation>
    <scope>NUCLEOTIDE SEQUENCE [LARGE SCALE GENOMIC DNA]</scope>
    <source>
        <strain evidence="1 2">SAG 2043</strain>
    </source>
</reference>
<evidence type="ECO:0000313" key="1">
    <source>
        <dbReference type="EMBL" id="KAK9828979.1"/>
    </source>
</evidence>
<gene>
    <name evidence="1" type="ORF">WJX72_003186</name>
</gene>
<dbReference type="AlphaFoldDB" id="A0AAW1R5Q6"/>